<keyword evidence="3" id="KW-0560">Oxidoreductase</keyword>
<protein>
    <recommendedName>
        <fullName evidence="6">Short-chain dehydrogenase</fullName>
    </recommendedName>
</protein>
<dbReference type="InterPro" id="IPR036291">
    <property type="entry name" value="NAD(P)-bd_dom_sf"/>
</dbReference>
<dbReference type="PANTHER" id="PTHR24320">
    <property type="entry name" value="RETINOL DEHYDROGENASE"/>
    <property type="match status" value="1"/>
</dbReference>
<dbReference type="PANTHER" id="PTHR24320:SF236">
    <property type="entry name" value="SHORT-CHAIN DEHYDROGENASE-RELATED"/>
    <property type="match status" value="1"/>
</dbReference>
<reference evidence="4 5" key="1">
    <citation type="submission" date="2024-03" db="EMBL/GenBank/DDBJ databases">
        <title>A high-quality draft genome sequence of Diaporthe vaccinii, a causative agent of upright dieback and viscid rot disease in cranberry plants.</title>
        <authorList>
            <person name="Sarrasin M."/>
            <person name="Lang B.F."/>
            <person name="Burger G."/>
        </authorList>
    </citation>
    <scope>NUCLEOTIDE SEQUENCE [LARGE SCALE GENOMIC DNA]</scope>
    <source>
        <strain evidence="4 5">IS7</strain>
    </source>
</reference>
<evidence type="ECO:0000256" key="3">
    <source>
        <dbReference type="ARBA" id="ARBA00023002"/>
    </source>
</evidence>
<comment type="similarity">
    <text evidence="1">Belongs to the short-chain dehydrogenases/reductases (SDR) family.</text>
</comment>
<sequence>MSLFSLWQQFFPPAPSFTENDVVPGSQVGRVFIVTGANTGIGLSLVKLLYPTGATIYLAGRSLDKIRDAIADIASSSSPATPAQLKVLHLDLLDLATVKAAAASFSSQEARLDSLWNNAGTNLPTQNLTKQDLEVHIGANCVAPLLFTQELLPLLHAAARSAPVDSVHIIWTGSLHIDMTAPKDGIDFTRIDHPTNLTVTREDHAASKAGNWFLAAEGARRWGASGVISVCHNPGNLRTGMYDDEPRLLMWFLKRFVLYETRYGAYTMTFAGLSSAINEGSNGAYIWPWGGIQPLARADILEAVSNGTTAEFWEWCERAWTEPS</sequence>
<dbReference type="Pfam" id="PF00106">
    <property type="entry name" value="adh_short"/>
    <property type="match status" value="1"/>
</dbReference>
<dbReference type="EMBL" id="JBAWTH010000024">
    <property type="protein sequence ID" value="KAL2286549.1"/>
    <property type="molecule type" value="Genomic_DNA"/>
</dbReference>
<proteinExistence type="inferred from homology"/>
<evidence type="ECO:0000313" key="5">
    <source>
        <dbReference type="Proteomes" id="UP001600888"/>
    </source>
</evidence>
<evidence type="ECO:0000313" key="4">
    <source>
        <dbReference type="EMBL" id="KAL2286549.1"/>
    </source>
</evidence>
<comment type="caution">
    <text evidence="4">The sequence shown here is derived from an EMBL/GenBank/DDBJ whole genome shotgun (WGS) entry which is preliminary data.</text>
</comment>
<dbReference type="Proteomes" id="UP001600888">
    <property type="component" value="Unassembled WGS sequence"/>
</dbReference>
<keyword evidence="2" id="KW-0521">NADP</keyword>
<evidence type="ECO:0008006" key="6">
    <source>
        <dbReference type="Google" id="ProtNLM"/>
    </source>
</evidence>
<evidence type="ECO:0000256" key="2">
    <source>
        <dbReference type="ARBA" id="ARBA00022857"/>
    </source>
</evidence>
<dbReference type="Gene3D" id="3.40.50.720">
    <property type="entry name" value="NAD(P)-binding Rossmann-like Domain"/>
    <property type="match status" value="1"/>
</dbReference>
<dbReference type="SUPFAM" id="SSF51735">
    <property type="entry name" value="NAD(P)-binding Rossmann-fold domains"/>
    <property type="match status" value="1"/>
</dbReference>
<keyword evidence="5" id="KW-1185">Reference proteome</keyword>
<dbReference type="PRINTS" id="PR00081">
    <property type="entry name" value="GDHRDH"/>
</dbReference>
<organism evidence="4 5">
    <name type="scientific">Diaporthe vaccinii</name>
    <dbReference type="NCBI Taxonomy" id="105482"/>
    <lineage>
        <taxon>Eukaryota</taxon>
        <taxon>Fungi</taxon>
        <taxon>Dikarya</taxon>
        <taxon>Ascomycota</taxon>
        <taxon>Pezizomycotina</taxon>
        <taxon>Sordariomycetes</taxon>
        <taxon>Sordariomycetidae</taxon>
        <taxon>Diaporthales</taxon>
        <taxon>Diaporthaceae</taxon>
        <taxon>Diaporthe</taxon>
        <taxon>Diaporthe eres species complex</taxon>
    </lineage>
</organism>
<gene>
    <name evidence="4" type="ORF">FJTKL_06903</name>
</gene>
<evidence type="ECO:0000256" key="1">
    <source>
        <dbReference type="ARBA" id="ARBA00006484"/>
    </source>
</evidence>
<dbReference type="InterPro" id="IPR002347">
    <property type="entry name" value="SDR_fam"/>
</dbReference>
<name>A0ABR4EVT7_9PEZI</name>
<accession>A0ABR4EVT7</accession>